<keyword evidence="2" id="KW-0808">Transferase</keyword>
<dbReference type="InterPro" id="IPR011268">
    <property type="entry name" value="Purine_phosphorylase"/>
</dbReference>
<evidence type="ECO:0000256" key="1">
    <source>
        <dbReference type="ARBA" id="ARBA00022676"/>
    </source>
</evidence>
<dbReference type="InterPro" id="IPR035994">
    <property type="entry name" value="Nucleoside_phosphorylase_sf"/>
</dbReference>
<keyword evidence="1" id="KW-0328">Glycosyltransferase</keyword>
<name>A0A7R9CK54_TIMCR</name>
<dbReference type="AlphaFoldDB" id="A0A7R9CK54"/>
<dbReference type="GO" id="GO:0004731">
    <property type="term" value="F:purine-nucleoside phosphorylase activity"/>
    <property type="evidence" value="ECO:0007669"/>
    <property type="project" value="InterPro"/>
</dbReference>
<dbReference type="GO" id="GO:0005737">
    <property type="term" value="C:cytoplasm"/>
    <property type="evidence" value="ECO:0007669"/>
    <property type="project" value="TreeGrafter"/>
</dbReference>
<dbReference type="Gene3D" id="3.40.50.1580">
    <property type="entry name" value="Nucleoside phosphorylase domain"/>
    <property type="match status" value="1"/>
</dbReference>
<dbReference type="EMBL" id="OC317621">
    <property type="protein sequence ID" value="CAD7398032.1"/>
    <property type="molecule type" value="Genomic_DNA"/>
</dbReference>
<proteinExistence type="predicted"/>
<dbReference type="PANTHER" id="PTHR11904">
    <property type="entry name" value="METHYLTHIOADENOSINE/PURINE NUCLEOSIDE PHOSPHORYLASE"/>
    <property type="match status" value="1"/>
</dbReference>
<evidence type="ECO:0000313" key="3">
    <source>
        <dbReference type="EMBL" id="CAD7398032.1"/>
    </source>
</evidence>
<dbReference type="PANTHER" id="PTHR11904:SF9">
    <property type="entry name" value="PURINE NUCLEOSIDE PHOSPHORYLASE-RELATED"/>
    <property type="match status" value="1"/>
</dbReference>
<evidence type="ECO:0000256" key="2">
    <source>
        <dbReference type="ARBA" id="ARBA00022679"/>
    </source>
</evidence>
<sequence length="70" mass="7957">MSTVHEVVTAQHCGILVFAFSIITNLCVTDYESLEQADHVEVLSSARDREYVLKKFVTRMVERIGELVQT</sequence>
<gene>
    <name evidence="3" type="ORF">TCEB3V08_LOCUS4331</name>
</gene>
<dbReference type="GO" id="GO:0009116">
    <property type="term" value="P:nucleoside metabolic process"/>
    <property type="evidence" value="ECO:0007669"/>
    <property type="project" value="InterPro"/>
</dbReference>
<reference evidence="3" key="1">
    <citation type="submission" date="2020-11" db="EMBL/GenBank/DDBJ databases">
        <authorList>
            <person name="Tran Van P."/>
        </authorList>
    </citation>
    <scope>NUCLEOTIDE SEQUENCE</scope>
</reference>
<accession>A0A7R9CK54</accession>
<organism evidence="3">
    <name type="scientific">Timema cristinae</name>
    <name type="common">Walking stick</name>
    <dbReference type="NCBI Taxonomy" id="61476"/>
    <lineage>
        <taxon>Eukaryota</taxon>
        <taxon>Metazoa</taxon>
        <taxon>Ecdysozoa</taxon>
        <taxon>Arthropoda</taxon>
        <taxon>Hexapoda</taxon>
        <taxon>Insecta</taxon>
        <taxon>Pterygota</taxon>
        <taxon>Neoptera</taxon>
        <taxon>Polyneoptera</taxon>
        <taxon>Phasmatodea</taxon>
        <taxon>Timematodea</taxon>
        <taxon>Timematoidea</taxon>
        <taxon>Timematidae</taxon>
        <taxon>Timema</taxon>
    </lineage>
</organism>
<dbReference type="SUPFAM" id="SSF53167">
    <property type="entry name" value="Purine and uridine phosphorylases"/>
    <property type="match status" value="1"/>
</dbReference>
<evidence type="ECO:0008006" key="4">
    <source>
        <dbReference type="Google" id="ProtNLM"/>
    </source>
</evidence>
<protein>
    <recommendedName>
        <fullName evidence="4">Purine-nucleoside phosphorylase</fullName>
    </recommendedName>
</protein>